<sequence length="74" mass="8284">MSILQVRCILNGYRPKWNKFLELIEQLEKDRVHSPKYDRMCHEIAHSGMMGGSGSDDASDADVGSGDEFGIILD</sequence>
<evidence type="ECO:0000313" key="1">
    <source>
        <dbReference type="EMBL" id="KIM52518.1"/>
    </source>
</evidence>
<reference evidence="1 2" key="1">
    <citation type="submission" date="2014-04" db="EMBL/GenBank/DDBJ databases">
        <authorList>
            <consortium name="DOE Joint Genome Institute"/>
            <person name="Kuo A."/>
            <person name="Kohler A."/>
            <person name="Nagy L.G."/>
            <person name="Floudas D."/>
            <person name="Copeland A."/>
            <person name="Barry K.W."/>
            <person name="Cichocki N."/>
            <person name="Veneault-Fourrey C."/>
            <person name="LaButti K."/>
            <person name="Lindquist E.A."/>
            <person name="Lipzen A."/>
            <person name="Lundell T."/>
            <person name="Morin E."/>
            <person name="Murat C."/>
            <person name="Sun H."/>
            <person name="Tunlid A."/>
            <person name="Henrissat B."/>
            <person name="Grigoriev I.V."/>
            <person name="Hibbett D.S."/>
            <person name="Martin F."/>
            <person name="Nordberg H.P."/>
            <person name="Cantor M.N."/>
            <person name="Hua S.X."/>
        </authorList>
    </citation>
    <scope>NUCLEOTIDE SEQUENCE [LARGE SCALE GENOMIC DNA]</scope>
    <source>
        <strain evidence="1 2">Foug A</strain>
    </source>
</reference>
<dbReference type="Proteomes" id="UP000053989">
    <property type="component" value="Unassembled WGS sequence"/>
</dbReference>
<organism evidence="1 2">
    <name type="scientific">Scleroderma citrinum Foug A</name>
    <dbReference type="NCBI Taxonomy" id="1036808"/>
    <lineage>
        <taxon>Eukaryota</taxon>
        <taxon>Fungi</taxon>
        <taxon>Dikarya</taxon>
        <taxon>Basidiomycota</taxon>
        <taxon>Agaricomycotina</taxon>
        <taxon>Agaricomycetes</taxon>
        <taxon>Agaricomycetidae</taxon>
        <taxon>Boletales</taxon>
        <taxon>Sclerodermatineae</taxon>
        <taxon>Sclerodermataceae</taxon>
        <taxon>Scleroderma</taxon>
    </lineage>
</organism>
<dbReference type="AlphaFoldDB" id="A0A0C2YS24"/>
<protein>
    <submittedName>
        <fullName evidence="1">Uncharacterized protein</fullName>
    </submittedName>
</protein>
<gene>
    <name evidence="1" type="ORF">SCLCIDRAFT_32585</name>
</gene>
<keyword evidence="2" id="KW-1185">Reference proteome</keyword>
<dbReference type="EMBL" id="KN822208">
    <property type="protein sequence ID" value="KIM52518.1"/>
    <property type="molecule type" value="Genomic_DNA"/>
</dbReference>
<proteinExistence type="predicted"/>
<accession>A0A0C2YS24</accession>
<name>A0A0C2YS24_9AGAM</name>
<evidence type="ECO:0000313" key="2">
    <source>
        <dbReference type="Proteomes" id="UP000053989"/>
    </source>
</evidence>
<dbReference type="InParanoid" id="A0A0C2YS24"/>
<dbReference type="HOGENOM" id="CLU_2689251_0_0_1"/>
<reference evidence="2" key="2">
    <citation type="submission" date="2015-01" db="EMBL/GenBank/DDBJ databases">
        <title>Evolutionary Origins and Diversification of the Mycorrhizal Mutualists.</title>
        <authorList>
            <consortium name="DOE Joint Genome Institute"/>
            <consortium name="Mycorrhizal Genomics Consortium"/>
            <person name="Kohler A."/>
            <person name="Kuo A."/>
            <person name="Nagy L.G."/>
            <person name="Floudas D."/>
            <person name="Copeland A."/>
            <person name="Barry K.W."/>
            <person name="Cichocki N."/>
            <person name="Veneault-Fourrey C."/>
            <person name="LaButti K."/>
            <person name="Lindquist E.A."/>
            <person name="Lipzen A."/>
            <person name="Lundell T."/>
            <person name="Morin E."/>
            <person name="Murat C."/>
            <person name="Riley R."/>
            <person name="Ohm R."/>
            <person name="Sun H."/>
            <person name="Tunlid A."/>
            <person name="Henrissat B."/>
            <person name="Grigoriev I.V."/>
            <person name="Hibbett D.S."/>
            <person name="Martin F."/>
        </authorList>
    </citation>
    <scope>NUCLEOTIDE SEQUENCE [LARGE SCALE GENOMIC DNA]</scope>
    <source>
        <strain evidence="2">Foug A</strain>
    </source>
</reference>